<dbReference type="EMBL" id="JAIWYP010000004">
    <property type="protein sequence ID" value="KAH3837343.1"/>
    <property type="molecule type" value="Genomic_DNA"/>
</dbReference>
<evidence type="ECO:0000256" key="1">
    <source>
        <dbReference type="ARBA" id="ARBA00022999"/>
    </source>
</evidence>
<evidence type="ECO:0000256" key="3">
    <source>
        <dbReference type="SAM" id="MobiDB-lite"/>
    </source>
</evidence>
<feature type="region of interest" description="Disordered" evidence="3">
    <location>
        <begin position="216"/>
        <end position="253"/>
    </location>
</feature>
<reference evidence="5" key="2">
    <citation type="submission" date="2020-11" db="EMBL/GenBank/DDBJ databases">
        <authorList>
            <person name="McCartney M.A."/>
            <person name="Auch B."/>
            <person name="Kono T."/>
            <person name="Mallez S."/>
            <person name="Becker A."/>
            <person name="Gohl D.M."/>
            <person name="Silverstein K.A.T."/>
            <person name="Koren S."/>
            <person name="Bechman K.B."/>
            <person name="Herman A."/>
            <person name="Abrahante J.E."/>
            <person name="Garbe J."/>
        </authorList>
    </citation>
    <scope>NUCLEOTIDE SEQUENCE</scope>
    <source>
        <strain evidence="5">Duluth1</strain>
        <tissue evidence="5">Whole animal</tissue>
    </source>
</reference>
<sequence length="588" mass="65693">MGQVPHKFPMDATSPYPGYFEHIPKWHKKRTSGGFRRRSDQSSLNPSKGIYDEMGQENSAVYMEFEQDGSHSSHASFDPHVRSGVDMIDGAGLVGQGPSTDESSVYSYAADPDVGIAEVQRRHPKTQRSVSLDEEYSQPPDTVPLPKGTAGSQDYQEPYHSKGLVREPVPQPGSIYLLARDVPPKQSADPAIDQYNRLNDLSNDFRGVRLNSQDSQESYDHLWSSKANPATGSVQKAQAANSKAPKTNSKAPGNFISTRVAQMEHDMKDNPPGSYEEPWDSEEGRKKFESVIKKAEKTHERRVSNTNDSSTNPQIQKTITNPTNPTPAVSQASNGNIYGLAWSSPLQKPDPAPSLSASNVSRNPTIQQQRKPTEAGAANYEDAWDLPEKQRELEEKLLKAGLPKKSSIQLKPDTLQREADSFKRDYIHEDISMFSKRPSLTSANQASVMPPSPMRRSHPQETTNREHSCRSLGAFAEKIDRDLPLEEQNFYHGLLKRTDAERMLTVFKEGSYLVRRSEANKNDYSLTLKGHGNIPMHMKITSRPDGMYVLGENSPPFNTIPLMVDYYTCHPLPVQNAERICLLYPIPS</sequence>
<keyword evidence="6" id="KW-1185">Reference proteome</keyword>
<feature type="region of interest" description="Disordered" evidence="3">
    <location>
        <begin position="119"/>
        <end position="157"/>
    </location>
</feature>
<dbReference type="InterPro" id="IPR051846">
    <property type="entry name" value="SH2_domain_adapters"/>
</dbReference>
<comment type="caution">
    <text evidence="5">The sequence shown here is derived from an EMBL/GenBank/DDBJ whole genome shotgun (WGS) entry which is preliminary data.</text>
</comment>
<dbReference type="PRINTS" id="PR00401">
    <property type="entry name" value="SH2DOMAIN"/>
</dbReference>
<evidence type="ECO:0000313" key="5">
    <source>
        <dbReference type="EMBL" id="KAH3837343.1"/>
    </source>
</evidence>
<gene>
    <name evidence="5" type="ORF">DPMN_110729</name>
</gene>
<feature type="domain" description="SH2" evidence="4">
    <location>
        <begin position="490"/>
        <end position="586"/>
    </location>
</feature>
<keyword evidence="1 2" id="KW-0727">SH2 domain</keyword>
<feature type="compositionally biased region" description="Basic and acidic residues" evidence="3">
    <location>
        <begin position="282"/>
        <end position="303"/>
    </location>
</feature>
<evidence type="ECO:0000256" key="2">
    <source>
        <dbReference type="PROSITE-ProRule" id="PRU00191"/>
    </source>
</evidence>
<accession>A0A9D4QNB0</accession>
<evidence type="ECO:0000313" key="6">
    <source>
        <dbReference type="Proteomes" id="UP000828390"/>
    </source>
</evidence>
<dbReference type="InterPro" id="IPR036860">
    <property type="entry name" value="SH2_dom_sf"/>
</dbReference>
<feature type="region of interest" description="Disordered" evidence="3">
    <location>
        <begin position="436"/>
        <end position="468"/>
    </location>
</feature>
<dbReference type="InterPro" id="IPR000980">
    <property type="entry name" value="SH2"/>
</dbReference>
<proteinExistence type="predicted"/>
<dbReference type="SMART" id="SM00252">
    <property type="entry name" value="SH2"/>
    <property type="match status" value="1"/>
</dbReference>
<dbReference type="PROSITE" id="PS50001">
    <property type="entry name" value="SH2"/>
    <property type="match status" value="1"/>
</dbReference>
<feature type="region of interest" description="Disordered" evidence="3">
    <location>
        <begin position="30"/>
        <end position="52"/>
    </location>
</feature>
<evidence type="ECO:0000259" key="4">
    <source>
        <dbReference type="PROSITE" id="PS50001"/>
    </source>
</evidence>
<dbReference type="GO" id="GO:0001784">
    <property type="term" value="F:phosphotyrosine residue binding"/>
    <property type="evidence" value="ECO:0007669"/>
    <property type="project" value="TreeGrafter"/>
</dbReference>
<feature type="compositionally biased region" description="Polar residues" evidence="3">
    <location>
        <begin position="438"/>
        <end position="447"/>
    </location>
</feature>
<feature type="region of interest" description="Disordered" evidence="3">
    <location>
        <begin position="265"/>
        <end position="386"/>
    </location>
</feature>
<dbReference type="Gene3D" id="3.30.505.10">
    <property type="entry name" value="SH2 domain"/>
    <property type="match status" value="1"/>
</dbReference>
<dbReference type="PANTHER" id="PTHR15127:SF32">
    <property type="entry name" value="HEAVYWEIGHT, ISOFORM A"/>
    <property type="match status" value="1"/>
</dbReference>
<dbReference type="SUPFAM" id="SSF55550">
    <property type="entry name" value="SH2 domain"/>
    <property type="match status" value="1"/>
</dbReference>
<dbReference type="PANTHER" id="PTHR15127">
    <property type="entry name" value="HEAVYWEIGHT, ISOFORM A"/>
    <property type="match status" value="1"/>
</dbReference>
<dbReference type="AlphaFoldDB" id="A0A9D4QNB0"/>
<feature type="compositionally biased region" description="Polar residues" evidence="3">
    <location>
        <begin position="355"/>
        <end position="370"/>
    </location>
</feature>
<name>A0A9D4QNB0_DREPO</name>
<protein>
    <recommendedName>
        <fullName evidence="4">SH2 domain-containing protein</fullName>
    </recommendedName>
</protein>
<feature type="compositionally biased region" description="Polar residues" evidence="3">
    <location>
        <begin position="225"/>
        <end position="253"/>
    </location>
</feature>
<feature type="compositionally biased region" description="Polar residues" evidence="3">
    <location>
        <begin position="304"/>
        <end position="336"/>
    </location>
</feature>
<dbReference type="Pfam" id="PF00017">
    <property type="entry name" value="SH2"/>
    <property type="match status" value="1"/>
</dbReference>
<organism evidence="5 6">
    <name type="scientific">Dreissena polymorpha</name>
    <name type="common">Zebra mussel</name>
    <name type="synonym">Mytilus polymorpha</name>
    <dbReference type="NCBI Taxonomy" id="45954"/>
    <lineage>
        <taxon>Eukaryota</taxon>
        <taxon>Metazoa</taxon>
        <taxon>Spiralia</taxon>
        <taxon>Lophotrochozoa</taxon>
        <taxon>Mollusca</taxon>
        <taxon>Bivalvia</taxon>
        <taxon>Autobranchia</taxon>
        <taxon>Heteroconchia</taxon>
        <taxon>Euheterodonta</taxon>
        <taxon>Imparidentia</taxon>
        <taxon>Neoheterodontei</taxon>
        <taxon>Myida</taxon>
        <taxon>Dreissenoidea</taxon>
        <taxon>Dreissenidae</taxon>
        <taxon>Dreissena</taxon>
    </lineage>
</organism>
<reference evidence="5" key="1">
    <citation type="journal article" date="2019" name="bioRxiv">
        <title>The Genome of the Zebra Mussel, Dreissena polymorpha: A Resource for Invasive Species Research.</title>
        <authorList>
            <person name="McCartney M.A."/>
            <person name="Auch B."/>
            <person name="Kono T."/>
            <person name="Mallez S."/>
            <person name="Zhang Y."/>
            <person name="Obille A."/>
            <person name="Becker A."/>
            <person name="Abrahante J.E."/>
            <person name="Garbe J."/>
            <person name="Badalamenti J.P."/>
            <person name="Herman A."/>
            <person name="Mangelson H."/>
            <person name="Liachko I."/>
            <person name="Sullivan S."/>
            <person name="Sone E.D."/>
            <person name="Koren S."/>
            <person name="Silverstein K.A.T."/>
            <person name="Beckman K.B."/>
            <person name="Gohl D.M."/>
        </authorList>
    </citation>
    <scope>NUCLEOTIDE SEQUENCE</scope>
    <source>
        <strain evidence="5">Duluth1</strain>
        <tissue evidence="5">Whole animal</tissue>
    </source>
</reference>
<dbReference type="Proteomes" id="UP000828390">
    <property type="component" value="Unassembled WGS sequence"/>
</dbReference>